<protein>
    <recommendedName>
        <fullName evidence="6">VWFA domain-containing protein</fullName>
    </recommendedName>
</protein>
<reference evidence="5" key="1">
    <citation type="submission" date="2011-03" db="EMBL/GenBank/DDBJ databases">
        <title>Complete sequence of Sphingobacterium sp. 21.</title>
        <authorList>
            <consortium name="US DOE Joint Genome Institute"/>
            <person name="Lucas S."/>
            <person name="Copeland A."/>
            <person name="Lapidus A."/>
            <person name="Cheng J.-F."/>
            <person name="Goodwin L."/>
            <person name="Pitluck S."/>
            <person name="Davenport K."/>
            <person name="Detter J.C."/>
            <person name="Han C."/>
            <person name="Tapia R."/>
            <person name="Land M."/>
            <person name="Hauser L."/>
            <person name="Kyrpides N."/>
            <person name="Ivanova N."/>
            <person name="Ovchinnikova G."/>
            <person name="Pagani I."/>
            <person name="Siebers A.K."/>
            <person name="Allgaier M."/>
            <person name="Thelen M.P."/>
            <person name="Hugenholtz P."/>
            <person name="Woyke T."/>
        </authorList>
    </citation>
    <scope>NUCLEOTIDE SEQUENCE</scope>
    <source>
        <strain evidence="5">21</strain>
    </source>
</reference>
<dbReference type="HOGENOM" id="CLU_341278_0_0_10"/>
<proteinExistence type="predicted"/>
<evidence type="ECO:0000259" key="2">
    <source>
        <dbReference type="Pfam" id="PF20780"/>
    </source>
</evidence>
<sequence length="760" mass="86299">MVYGQGVLPLKKWVKGMPRSLERPSAAASMSSNNSSRHPWIVFSDRVGNFTTASRKSSAPLHELAWMEPLFVLKERSGYLKVAKYDPNLLKGRLIRSSKKLTEYGWIAKSNLLLSQASFVNKDNGFPEKTITLVNGQQPASDPARYFDADDSVYVFNSPALTEPVGKIRLYELTYRYKTTPDGNSVLIGNKHRILPDSAGNAIDGWISAKILQTWGDRVYLTRRRFPSPGILELPMYGGGAGQHSDPSVRRKDIPLKGFPVVNTRKDSLTVQVANDLFHKENNSVITIGGSNLKYPTYLQLREHLPKMNVVWVLDAGSAMKKYFAGLANIIQSLETEFKQYSGRHSLNYGAVVYRDDQNCAFPGLSSMDTLTPDYRDLMQFLKAEAEKTLSCSNDVKSVPLYDGVRRALDLFKDRKNESNLIVVVGSVGDSSSHIRQLPAQIGTHNARILTVQMYSDYNEWYNNFVLNAKKLVTESAIVVAEEKKKYLIDGEGLNERQLYNTSQLDSISYYLDYPENSLVQGGVVFPTKGEVISKKQLSAAVRRLLKETDDDISKQLRSLDSAFRLSGIAHENVSIRFFEQFGGEDKDAVGDRMPHNGFKFPESFHVPISTLADSLGDVQYMLILNQFEYNEMLAKLQSLSGYAMEVGRSSYRRILYRKYKKMLLALQPERSKRTIRTLPLGEYFKELTGLPLPGNEWMKYRVVDIRNGMSTEEFQSYRHFMNALLARFQTQGMHQRFFFKEHAYYFITEEDLTGKSVEQ</sequence>
<name>F4C6C8_SPHS2</name>
<dbReference type="PATRIC" id="fig|743722.3.peg.5141"/>
<evidence type="ECO:0000259" key="1">
    <source>
        <dbReference type="Pfam" id="PF17643"/>
    </source>
</evidence>
<dbReference type="eggNOG" id="COG2304">
    <property type="taxonomic scope" value="Bacteria"/>
</dbReference>
<evidence type="ECO:0000313" key="5">
    <source>
        <dbReference type="EMBL" id="ADZ81351.1"/>
    </source>
</evidence>
<dbReference type="Pfam" id="PF20782">
    <property type="entry name" value="TssR_VWA"/>
    <property type="match status" value="1"/>
</dbReference>
<dbReference type="AlphaFoldDB" id="F4C6C8"/>
<dbReference type="InterPro" id="IPR049359">
    <property type="entry name" value="T6SS_TssR-like_dom_2"/>
</dbReference>
<dbReference type="Pfam" id="PF20780">
    <property type="entry name" value="TssR_M"/>
    <property type="match status" value="1"/>
</dbReference>
<feature type="domain" description="Type VI secretion system TssR-like VWA" evidence="4">
    <location>
        <begin position="265"/>
        <end position="565"/>
    </location>
</feature>
<dbReference type="InterPro" id="IPR036465">
    <property type="entry name" value="vWFA_dom_sf"/>
</dbReference>
<dbReference type="EMBL" id="CP002584">
    <property type="protein sequence ID" value="ADZ81351.1"/>
    <property type="molecule type" value="Genomic_DNA"/>
</dbReference>
<dbReference type="InterPro" id="IPR049360">
    <property type="entry name" value="T6SS_TssR-like_VWA"/>
</dbReference>
<dbReference type="SUPFAM" id="SSF53300">
    <property type="entry name" value="vWA-like"/>
    <property type="match status" value="1"/>
</dbReference>
<organism evidence="5">
    <name type="scientific">Sphingobacterium sp. (strain 21)</name>
    <dbReference type="NCBI Taxonomy" id="743722"/>
    <lineage>
        <taxon>Bacteria</taxon>
        <taxon>Pseudomonadati</taxon>
        <taxon>Bacteroidota</taxon>
        <taxon>Sphingobacteriia</taxon>
        <taxon>Sphingobacteriales</taxon>
        <taxon>Sphingobacteriaceae</taxon>
        <taxon>Sphingobacterium</taxon>
    </lineage>
</organism>
<feature type="domain" description="Type VI secretion system TssR-like C-terminal" evidence="3">
    <location>
        <begin position="620"/>
        <end position="753"/>
    </location>
</feature>
<feature type="domain" description="Type VI secretion system TssR-like N-terminal barrel" evidence="1">
    <location>
        <begin position="17"/>
        <end position="114"/>
    </location>
</feature>
<dbReference type="Pfam" id="PF20781">
    <property type="entry name" value="TssR_C"/>
    <property type="match status" value="1"/>
</dbReference>
<gene>
    <name evidence="5" type="ordered locus">Sph21_4844</name>
</gene>
<evidence type="ECO:0000259" key="4">
    <source>
        <dbReference type="Pfam" id="PF20782"/>
    </source>
</evidence>
<dbReference type="Pfam" id="PF17643">
    <property type="entry name" value="TssR"/>
    <property type="match status" value="1"/>
</dbReference>
<evidence type="ECO:0008006" key="6">
    <source>
        <dbReference type="Google" id="ProtNLM"/>
    </source>
</evidence>
<feature type="domain" description="Type VI secretion system TssR-like second" evidence="2">
    <location>
        <begin position="128"/>
        <end position="213"/>
    </location>
</feature>
<dbReference type="InterPro" id="IPR049358">
    <property type="entry name" value="T6SS_TssR-like_C"/>
</dbReference>
<evidence type="ECO:0000259" key="3">
    <source>
        <dbReference type="Pfam" id="PF20781"/>
    </source>
</evidence>
<dbReference type="STRING" id="743722.Sph21_4844"/>
<dbReference type="InterPro" id="IPR040530">
    <property type="entry name" value="T6SS_TssR-like_N"/>
</dbReference>
<accession>F4C6C8</accession>
<dbReference type="KEGG" id="shg:Sph21_4844"/>